<protein>
    <submittedName>
        <fullName evidence="1">Uncharacterized protein</fullName>
    </submittedName>
</protein>
<dbReference type="HOGENOM" id="CLU_009123_11_0_1"/>
<gene>
    <name evidence="1" type="ORF">PISMIDRAFT_100723</name>
</gene>
<proteinExistence type="predicted"/>
<keyword evidence="2" id="KW-1185">Reference proteome</keyword>
<name>A0A0C9ZLQ9_9AGAM</name>
<reference evidence="2" key="2">
    <citation type="submission" date="2015-01" db="EMBL/GenBank/DDBJ databases">
        <title>Evolutionary Origins and Diversification of the Mycorrhizal Mutualists.</title>
        <authorList>
            <consortium name="DOE Joint Genome Institute"/>
            <consortium name="Mycorrhizal Genomics Consortium"/>
            <person name="Kohler A."/>
            <person name="Kuo A."/>
            <person name="Nagy L.G."/>
            <person name="Floudas D."/>
            <person name="Copeland A."/>
            <person name="Barry K.W."/>
            <person name="Cichocki N."/>
            <person name="Veneault-Fourrey C."/>
            <person name="LaButti K."/>
            <person name="Lindquist E.A."/>
            <person name="Lipzen A."/>
            <person name="Lundell T."/>
            <person name="Morin E."/>
            <person name="Murat C."/>
            <person name="Riley R."/>
            <person name="Ohm R."/>
            <person name="Sun H."/>
            <person name="Tunlid A."/>
            <person name="Henrissat B."/>
            <person name="Grigoriev I.V."/>
            <person name="Hibbett D.S."/>
            <person name="Martin F."/>
        </authorList>
    </citation>
    <scope>NUCLEOTIDE SEQUENCE [LARGE SCALE GENOMIC DNA]</scope>
    <source>
        <strain evidence="2">441</strain>
    </source>
</reference>
<dbReference type="EMBL" id="KN833727">
    <property type="protein sequence ID" value="KIK23317.1"/>
    <property type="molecule type" value="Genomic_DNA"/>
</dbReference>
<evidence type="ECO:0000313" key="1">
    <source>
        <dbReference type="EMBL" id="KIK23317.1"/>
    </source>
</evidence>
<feature type="non-terminal residue" evidence="1">
    <location>
        <position position="1"/>
    </location>
</feature>
<organism evidence="1 2">
    <name type="scientific">Pisolithus microcarpus 441</name>
    <dbReference type="NCBI Taxonomy" id="765257"/>
    <lineage>
        <taxon>Eukaryota</taxon>
        <taxon>Fungi</taxon>
        <taxon>Dikarya</taxon>
        <taxon>Basidiomycota</taxon>
        <taxon>Agaricomycotina</taxon>
        <taxon>Agaricomycetes</taxon>
        <taxon>Agaricomycetidae</taxon>
        <taxon>Boletales</taxon>
        <taxon>Sclerodermatineae</taxon>
        <taxon>Pisolithaceae</taxon>
        <taxon>Pisolithus</taxon>
    </lineage>
</organism>
<evidence type="ECO:0000313" key="2">
    <source>
        <dbReference type="Proteomes" id="UP000054018"/>
    </source>
</evidence>
<dbReference type="Proteomes" id="UP000054018">
    <property type="component" value="Unassembled WGS sequence"/>
</dbReference>
<dbReference type="OrthoDB" id="3258476at2759"/>
<accession>A0A0C9ZLQ9</accession>
<sequence>LSSQSTCALLCLGLWSELDLIQNDNVHNVTTLPDLTEDKEMVDGWDKISNT</sequence>
<reference evidence="1 2" key="1">
    <citation type="submission" date="2014-04" db="EMBL/GenBank/DDBJ databases">
        <authorList>
            <consortium name="DOE Joint Genome Institute"/>
            <person name="Kuo A."/>
            <person name="Kohler A."/>
            <person name="Costa M.D."/>
            <person name="Nagy L.G."/>
            <person name="Floudas D."/>
            <person name="Copeland A."/>
            <person name="Barry K.W."/>
            <person name="Cichocki N."/>
            <person name="Veneault-Fourrey C."/>
            <person name="LaButti K."/>
            <person name="Lindquist E.A."/>
            <person name="Lipzen A."/>
            <person name="Lundell T."/>
            <person name="Morin E."/>
            <person name="Murat C."/>
            <person name="Sun H."/>
            <person name="Tunlid A."/>
            <person name="Henrissat B."/>
            <person name="Grigoriev I.V."/>
            <person name="Hibbett D.S."/>
            <person name="Martin F."/>
            <person name="Nordberg H.P."/>
            <person name="Cantor M.N."/>
            <person name="Hua S.X."/>
        </authorList>
    </citation>
    <scope>NUCLEOTIDE SEQUENCE [LARGE SCALE GENOMIC DNA]</scope>
    <source>
        <strain evidence="1 2">441</strain>
    </source>
</reference>
<dbReference type="AlphaFoldDB" id="A0A0C9ZLQ9"/>